<reference evidence="4" key="1">
    <citation type="submission" date="2020-12" db="EMBL/GenBank/DDBJ databases">
        <title>Prauserella sp. ASG 168, a novel actinomycete isolated from cave rock.</title>
        <authorList>
            <person name="Suriyachadkun C."/>
        </authorList>
    </citation>
    <scope>NUCLEOTIDE SEQUENCE</scope>
    <source>
        <strain evidence="4">ASG 168</strain>
    </source>
</reference>
<organism evidence="4 5">
    <name type="scientific">Prauserella cavernicola</name>
    <dbReference type="NCBI Taxonomy" id="2800127"/>
    <lineage>
        <taxon>Bacteria</taxon>
        <taxon>Bacillati</taxon>
        <taxon>Actinomycetota</taxon>
        <taxon>Actinomycetes</taxon>
        <taxon>Pseudonocardiales</taxon>
        <taxon>Pseudonocardiaceae</taxon>
        <taxon>Prauserella</taxon>
    </lineage>
</organism>
<dbReference type="GO" id="GO:0016747">
    <property type="term" value="F:acyltransferase activity, transferring groups other than amino-acyl groups"/>
    <property type="evidence" value="ECO:0007669"/>
    <property type="project" value="InterPro"/>
</dbReference>
<gene>
    <name evidence="4" type="ORF">JHE00_09390</name>
</gene>
<dbReference type="Gene3D" id="3.40.630.30">
    <property type="match status" value="1"/>
</dbReference>
<dbReference type="EMBL" id="JAENJH010000002">
    <property type="protein sequence ID" value="MBK1784539.1"/>
    <property type="molecule type" value="Genomic_DNA"/>
</dbReference>
<dbReference type="Pfam" id="PF00583">
    <property type="entry name" value="Acetyltransf_1"/>
    <property type="match status" value="1"/>
</dbReference>
<dbReference type="PANTHER" id="PTHR43877">
    <property type="entry name" value="AMINOALKYLPHOSPHONATE N-ACETYLTRANSFERASE-RELATED-RELATED"/>
    <property type="match status" value="1"/>
</dbReference>
<dbReference type="Proteomes" id="UP000635245">
    <property type="component" value="Unassembled WGS sequence"/>
</dbReference>
<evidence type="ECO:0000313" key="4">
    <source>
        <dbReference type="EMBL" id="MBK1784539.1"/>
    </source>
</evidence>
<dbReference type="SUPFAM" id="SSF55729">
    <property type="entry name" value="Acyl-CoA N-acyltransferases (Nat)"/>
    <property type="match status" value="1"/>
</dbReference>
<protein>
    <submittedName>
        <fullName evidence="4">GNAT family N-acetyltransferase</fullName>
    </submittedName>
</protein>
<feature type="domain" description="N-acetyltransferase" evidence="3">
    <location>
        <begin position="2"/>
        <end position="168"/>
    </location>
</feature>
<proteinExistence type="predicted"/>
<evidence type="ECO:0000256" key="2">
    <source>
        <dbReference type="ARBA" id="ARBA00023315"/>
    </source>
</evidence>
<accession>A0A934V4B5</accession>
<evidence type="ECO:0000259" key="3">
    <source>
        <dbReference type="PROSITE" id="PS51186"/>
    </source>
</evidence>
<comment type="caution">
    <text evidence="4">The sequence shown here is derived from an EMBL/GenBank/DDBJ whole genome shotgun (WGS) entry which is preliminary data.</text>
</comment>
<keyword evidence="2" id="KW-0012">Acyltransferase</keyword>
<keyword evidence="1" id="KW-0808">Transferase</keyword>
<dbReference type="InterPro" id="IPR000182">
    <property type="entry name" value="GNAT_dom"/>
</dbReference>
<dbReference type="CDD" id="cd04301">
    <property type="entry name" value="NAT_SF"/>
    <property type="match status" value="1"/>
</dbReference>
<dbReference type="PROSITE" id="PS51186">
    <property type="entry name" value="GNAT"/>
    <property type="match status" value="1"/>
</dbReference>
<dbReference type="InterPro" id="IPR016181">
    <property type="entry name" value="Acyl_CoA_acyltransferase"/>
</dbReference>
<keyword evidence="5" id="KW-1185">Reference proteome</keyword>
<evidence type="ECO:0000256" key="1">
    <source>
        <dbReference type="ARBA" id="ARBA00022679"/>
    </source>
</evidence>
<sequence length="171" mass="18344">MPRTRPAGPADAGAIGRVHVNSWRSAYAGLPLQGLSITQRQDRWRELLVGDELRANVLVLVDGGSVVGFACAGPSRDADARPDTGELMSLYLDPAAWGRGFGRMLHDDALALLRSAGNRTATLWVLNSNARARRFYEKAGWRADGATKMDTIAGGPPLTEVRYAGALDEIG</sequence>
<evidence type="ECO:0000313" key="5">
    <source>
        <dbReference type="Proteomes" id="UP000635245"/>
    </source>
</evidence>
<dbReference type="InterPro" id="IPR050832">
    <property type="entry name" value="Bact_Acetyltransf"/>
</dbReference>
<name>A0A934V4B5_9PSEU</name>
<dbReference type="AlphaFoldDB" id="A0A934V4B5"/>
<dbReference type="RefSeq" id="WP_200317020.1">
    <property type="nucleotide sequence ID" value="NZ_JAENJH010000002.1"/>
</dbReference>